<organism evidence="3 4">
    <name type="scientific">Lentibacillus juripiscarius</name>
    <dbReference type="NCBI Taxonomy" id="257446"/>
    <lineage>
        <taxon>Bacteria</taxon>
        <taxon>Bacillati</taxon>
        <taxon>Bacillota</taxon>
        <taxon>Bacilli</taxon>
        <taxon>Bacillales</taxon>
        <taxon>Bacillaceae</taxon>
        <taxon>Lentibacillus</taxon>
    </lineage>
</organism>
<proteinExistence type="predicted"/>
<dbReference type="Gene3D" id="3.90.1210.10">
    <property type="entry name" value="Antifreeze-like/N-acetylneuraminic acid synthase C-terminal domain"/>
    <property type="match status" value="1"/>
</dbReference>
<accession>A0ABW5V3X7</accession>
<dbReference type="Pfam" id="PF13144">
    <property type="entry name" value="ChapFlgA"/>
    <property type="match status" value="1"/>
</dbReference>
<protein>
    <submittedName>
        <fullName evidence="3">Flp pilus assembly protein CpaB</fullName>
    </submittedName>
</protein>
<comment type="caution">
    <text evidence="3">The sequence shown here is derived from an EMBL/GenBank/DDBJ whole genome shotgun (WGS) entry which is preliminary data.</text>
</comment>
<feature type="region of interest" description="Disordered" evidence="1">
    <location>
        <begin position="202"/>
        <end position="230"/>
    </location>
</feature>
<dbReference type="RefSeq" id="WP_382392391.1">
    <property type="nucleotide sequence ID" value="NZ_JBHUNA010000013.1"/>
</dbReference>
<dbReference type="InterPro" id="IPR017585">
    <property type="entry name" value="SAF_FlgA"/>
</dbReference>
<dbReference type="EMBL" id="JBHUNA010000013">
    <property type="protein sequence ID" value="MFD2760666.1"/>
    <property type="molecule type" value="Genomic_DNA"/>
</dbReference>
<feature type="domain" description="Flagella basal body P-ring formation protein FlgA SAF" evidence="2">
    <location>
        <begin position="42"/>
        <end position="126"/>
    </location>
</feature>
<evidence type="ECO:0000313" key="4">
    <source>
        <dbReference type="Proteomes" id="UP001597502"/>
    </source>
</evidence>
<dbReference type="Proteomes" id="UP001597502">
    <property type="component" value="Unassembled WGS sequence"/>
</dbReference>
<sequence length="230" mass="25250">MLESKRRAIIFFLLAVLLAAVSGFLVLQKVQALNTDLGTMVTVYTADREIPSRKIITPDEVTTDEIPQQFLRDEHITDVEELMNKVSVVPLSGGDIITANILKDASAVTEANNRLVSVLRSEQVAFDEELTALDRVDIIVSHSFGDKPVTEVFMKDVKVARVASNDEGDFSGVQLEVPYEKVSGLIHMQNYADSLRIVKANVAETDQPGGSSEQESKKNDEADDAADNEN</sequence>
<evidence type="ECO:0000259" key="2">
    <source>
        <dbReference type="Pfam" id="PF13144"/>
    </source>
</evidence>
<feature type="compositionally biased region" description="Acidic residues" evidence="1">
    <location>
        <begin position="221"/>
        <end position="230"/>
    </location>
</feature>
<name>A0ABW5V3X7_9BACI</name>
<reference evidence="4" key="1">
    <citation type="journal article" date="2019" name="Int. J. Syst. Evol. Microbiol.">
        <title>The Global Catalogue of Microorganisms (GCM) 10K type strain sequencing project: providing services to taxonomists for standard genome sequencing and annotation.</title>
        <authorList>
            <consortium name="The Broad Institute Genomics Platform"/>
            <consortium name="The Broad Institute Genome Sequencing Center for Infectious Disease"/>
            <person name="Wu L."/>
            <person name="Ma J."/>
        </authorList>
    </citation>
    <scope>NUCLEOTIDE SEQUENCE [LARGE SCALE GENOMIC DNA]</scope>
    <source>
        <strain evidence="4">TISTR 1535</strain>
    </source>
</reference>
<keyword evidence="4" id="KW-1185">Reference proteome</keyword>
<gene>
    <name evidence="3" type="ORF">ACFSUO_06715</name>
</gene>
<evidence type="ECO:0000256" key="1">
    <source>
        <dbReference type="SAM" id="MobiDB-lite"/>
    </source>
</evidence>
<dbReference type="CDD" id="cd11614">
    <property type="entry name" value="SAF_CpaB_FlgA_like"/>
    <property type="match status" value="1"/>
</dbReference>
<evidence type="ECO:0000313" key="3">
    <source>
        <dbReference type="EMBL" id="MFD2760666.1"/>
    </source>
</evidence>